<dbReference type="NCBIfam" id="TIGR00367">
    <property type="entry name" value="calcium/sodium antiporter"/>
    <property type="match status" value="1"/>
</dbReference>
<dbReference type="GO" id="GO:0005886">
    <property type="term" value="C:plasma membrane"/>
    <property type="evidence" value="ECO:0007669"/>
    <property type="project" value="TreeGrafter"/>
</dbReference>
<keyword evidence="3 5" id="KW-1133">Transmembrane helix</keyword>
<sequence>MDSLPLLLLIFVIGLATLVVASDFFTDAAEKIGLAMGLPPFIVGVTIVSMGTSLPELLSSLVSIFQDAPEVVASNVIGSNIANICLVVGTAAIMSKKLLRVMYNLISVDLPLFVGSAFLFALMGRSGQQFTRGEALILVIGYVVYLFYILKSSEETSQQSEEMADEAAGEAADIPGRSGQAANVIRHFLILAVSGIFIFLGANYTINSLIQISDRLNVGRDIIAISAVAIGTSLPELVVTINAAFKNKAELAVGNVVGSNIFNIFVVIGIPGLIKPLPVSDAILTHSVPTLLAASLLMFFTVQDNKITTWEGWLFILLYVWFMGTVFGLL</sequence>
<dbReference type="GO" id="GO:0006874">
    <property type="term" value="P:intracellular calcium ion homeostasis"/>
    <property type="evidence" value="ECO:0007669"/>
    <property type="project" value="TreeGrafter"/>
</dbReference>
<feature type="transmembrane region" description="Helical" evidence="5">
    <location>
        <begin position="282"/>
        <end position="300"/>
    </location>
</feature>
<evidence type="ECO:0000256" key="2">
    <source>
        <dbReference type="ARBA" id="ARBA00022692"/>
    </source>
</evidence>
<dbReference type="InterPro" id="IPR004481">
    <property type="entry name" value="K/Na/Ca-exchanger"/>
</dbReference>
<keyword evidence="4 5" id="KW-0472">Membrane</keyword>
<comment type="caution">
    <text evidence="7">The sequence shown here is derived from an EMBL/GenBank/DDBJ whole genome shotgun (WGS) entry which is preliminary data.</text>
</comment>
<accession>A0A928ZS47</accession>
<gene>
    <name evidence="7" type="ORF">IQ260_02965</name>
</gene>
<dbReference type="InterPro" id="IPR044880">
    <property type="entry name" value="NCX_ion-bd_dom_sf"/>
</dbReference>
<dbReference type="PANTHER" id="PTHR10846">
    <property type="entry name" value="SODIUM/POTASSIUM/CALCIUM EXCHANGER"/>
    <property type="match status" value="1"/>
</dbReference>
<protein>
    <submittedName>
        <fullName evidence="7">Calcium/sodium antiporter</fullName>
    </submittedName>
</protein>
<dbReference type="EMBL" id="JADEXP010000013">
    <property type="protein sequence ID" value="MBE9065607.1"/>
    <property type="molecule type" value="Genomic_DNA"/>
</dbReference>
<dbReference type="AlphaFoldDB" id="A0A928ZS47"/>
<evidence type="ECO:0000256" key="1">
    <source>
        <dbReference type="ARBA" id="ARBA00004141"/>
    </source>
</evidence>
<dbReference type="GO" id="GO:0008273">
    <property type="term" value="F:calcium, potassium:sodium antiporter activity"/>
    <property type="evidence" value="ECO:0007669"/>
    <property type="project" value="TreeGrafter"/>
</dbReference>
<feature type="domain" description="Sodium/calcium exchanger membrane region" evidence="6">
    <location>
        <begin position="7"/>
        <end position="150"/>
    </location>
</feature>
<evidence type="ECO:0000259" key="6">
    <source>
        <dbReference type="Pfam" id="PF01699"/>
    </source>
</evidence>
<dbReference type="InterPro" id="IPR004837">
    <property type="entry name" value="NaCa_Exmemb"/>
</dbReference>
<evidence type="ECO:0000256" key="4">
    <source>
        <dbReference type="ARBA" id="ARBA00023136"/>
    </source>
</evidence>
<feature type="transmembrane region" description="Helical" evidence="5">
    <location>
        <begin position="188"/>
        <end position="210"/>
    </location>
</feature>
<dbReference type="Proteomes" id="UP000615026">
    <property type="component" value="Unassembled WGS sequence"/>
</dbReference>
<dbReference type="Gene3D" id="1.20.1420.30">
    <property type="entry name" value="NCX, central ion-binding region"/>
    <property type="match status" value="1"/>
</dbReference>
<evidence type="ECO:0000313" key="7">
    <source>
        <dbReference type="EMBL" id="MBE9065607.1"/>
    </source>
</evidence>
<name>A0A928ZS47_LEPEC</name>
<keyword evidence="2 5" id="KW-0812">Transmembrane</keyword>
<dbReference type="PANTHER" id="PTHR10846:SF8">
    <property type="entry name" value="INNER MEMBRANE PROTEIN YRBG"/>
    <property type="match status" value="1"/>
</dbReference>
<feature type="domain" description="Sodium/calcium exchanger membrane region" evidence="6">
    <location>
        <begin position="188"/>
        <end position="326"/>
    </location>
</feature>
<feature type="transmembrane region" description="Helical" evidence="5">
    <location>
        <begin position="32"/>
        <end position="52"/>
    </location>
</feature>
<proteinExistence type="predicted"/>
<feature type="transmembrane region" description="Helical" evidence="5">
    <location>
        <begin position="6"/>
        <end position="25"/>
    </location>
</feature>
<evidence type="ECO:0000256" key="5">
    <source>
        <dbReference type="SAM" id="Phobius"/>
    </source>
</evidence>
<feature type="transmembrane region" description="Helical" evidence="5">
    <location>
        <begin position="72"/>
        <end position="94"/>
    </location>
</feature>
<dbReference type="GO" id="GO:0005262">
    <property type="term" value="F:calcium channel activity"/>
    <property type="evidence" value="ECO:0007669"/>
    <property type="project" value="TreeGrafter"/>
</dbReference>
<feature type="transmembrane region" description="Helical" evidence="5">
    <location>
        <begin position="252"/>
        <end position="270"/>
    </location>
</feature>
<dbReference type="RefSeq" id="WP_193990699.1">
    <property type="nucleotide sequence ID" value="NZ_JADEXP010000013.1"/>
</dbReference>
<feature type="transmembrane region" description="Helical" evidence="5">
    <location>
        <begin position="312"/>
        <end position="329"/>
    </location>
</feature>
<evidence type="ECO:0000313" key="8">
    <source>
        <dbReference type="Proteomes" id="UP000615026"/>
    </source>
</evidence>
<evidence type="ECO:0000256" key="3">
    <source>
        <dbReference type="ARBA" id="ARBA00022989"/>
    </source>
</evidence>
<comment type="subcellular location">
    <subcellularLocation>
        <location evidence="1">Membrane</location>
        <topology evidence="1">Multi-pass membrane protein</topology>
    </subcellularLocation>
</comment>
<feature type="transmembrane region" description="Helical" evidence="5">
    <location>
        <begin position="130"/>
        <end position="150"/>
    </location>
</feature>
<organism evidence="7 8">
    <name type="scientific">Leptolyngbya cf. ectocarpi LEGE 11479</name>
    <dbReference type="NCBI Taxonomy" id="1828722"/>
    <lineage>
        <taxon>Bacteria</taxon>
        <taxon>Bacillati</taxon>
        <taxon>Cyanobacteriota</taxon>
        <taxon>Cyanophyceae</taxon>
        <taxon>Leptolyngbyales</taxon>
        <taxon>Leptolyngbyaceae</taxon>
        <taxon>Leptolyngbya group</taxon>
        <taxon>Leptolyngbya</taxon>
    </lineage>
</organism>
<feature type="transmembrane region" description="Helical" evidence="5">
    <location>
        <begin position="222"/>
        <end position="245"/>
    </location>
</feature>
<keyword evidence="8" id="KW-1185">Reference proteome</keyword>
<dbReference type="Pfam" id="PF01699">
    <property type="entry name" value="Na_Ca_ex"/>
    <property type="match status" value="2"/>
</dbReference>
<feature type="transmembrane region" description="Helical" evidence="5">
    <location>
        <begin position="101"/>
        <end position="124"/>
    </location>
</feature>
<reference evidence="7" key="1">
    <citation type="submission" date="2020-10" db="EMBL/GenBank/DDBJ databases">
        <authorList>
            <person name="Castelo-Branco R."/>
            <person name="Eusebio N."/>
            <person name="Adriana R."/>
            <person name="Vieira A."/>
            <person name="Brugerolle De Fraissinette N."/>
            <person name="Rezende De Castro R."/>
            <person name="Schneider M.P."/>
            <person name="Vasconcelos V."/>
            <person name="Leao P.N."/>
        </authorList>
    </citation>
    <scope>NUCLEOTIDE SEQUENCE</scope>
    <source>
        <strain evidence="7">LEGE 11479</strain>
    </source>
</reference>